<protein>
    <submittedName>
        <fullName evidence="1">Multidrug transporter</fullName>
    </submittedName>
</protein>
<reference evidence="1 2" key="1">
    <citation type="submission" date="2019-10" db="EMBL/GenBank/DDBJ databases">
        <title>Draft Genome Sequence of Cytophagaceae sp. SJW1-29.</title>
        <authorList>
            <person name="Choi A."/>
        </authorList>
    </citation>
    <scope>NUCLEOTIDE SEQUENCE [LARGE SCALE GENOMIC DNA]</scope>
    <source>
        <strain evidence="1 2">SJW1-29</strain>
    </source>
</reference>
<dbReference type="Proteomes" id="UP000479293">
    <property type="component" value="Unassembled WGS sequence"/>
</dbReference>
<evidence type="ECO:0000313" key="1">
    <source>
        <dbReference type="EMBL" id="MPR32490.1"/>
    </source>
</evidence>
<keyword evidence="2" id="KW-1185">Reference proteome</keyword>
<accession>A0A7C9FBC7</accession>
<dbReference type="SUPFAM" id="SSF75169">
    <property type="entry name" value="DsrEFH-like"/>
    <property type="match status" value="1"/>
</dbReference>
<dbReference type="EMBL" id="WHLY01000002">
    <property type="protein sequence ID" value="MPR32490.1"/>
    <property type="molecule type" value="Genomic_DNA"/>
</dbReference>
<comment type="caution">
    <text evidence="1">The sequence shown here is derived from an EMBL/GenBank/DDBJ whole genome shotgun (WGS) entry which is preliminary data.</text>
</comment>
<dbReference type="Gene3D" id="3.40.1260.10">
    <property type="entry name" value="DsrEFH-like"/>
    <property type="match status" value="1"/>
</dbReference>
<dbReference type="AlphaFoldDB" id="A0A7C9FBC7"/>
<proteinExistence type="predicted"/>
<organism evidence="1 2">
    <name type="scientific">Salmonirosea aquatica</name>
    <dbReference type="NCBI Taxonomy" id="2654236"/>
    <lineage>
        <taxon>Bacteria</taxon>
        <taxon>Pseudomonadati</taxon>
        <taxon>Bacteroidota</taxon>
        <taxon>Cytophagia</taxon>
        <taxon>Cytophagales</taxon>
        <taxon>Spirosomataceae</taxon>
        <taxon>Salmonirosea</taxon>
    </lineage>
</organism>
<dbReference type="InterPro" id="IPR003787">
    <property type="entry name" value="Sulphur_relay_DsrE/F-like"/>
</dbReference>
<name>A0A7C9FBC7_9BACT</name>
<dbReference type="Pfam" id="PF02635">
    <property type="entry name" value="DsrE"/>
    <property type="match status" value="1"/>
</dbReference>
<sequence>MKFLIHVTHGPEDPTRAALAFLVAKTALEEGHTVTLFLAGNAALLLRDADMAKVEGVGTGKLKEHYEAIVKAGGRFYVSGMSAKARGMTDADIQGKPAEFAMPKKLVELAVDSDRMFTY</sequence>
<dbReference type="InterPro" id="IPR027396">
    <property type="entry name" value="DsrEFH-like"/>
</dbReference>
<gene>
    <name evidence="1" type="ORF">GBK04_03800</name>
</gene>
<evidence type="ECO:0000313" key="2">
    <source>
        <dbReference type="Proteomes" id="UP000479293"/>
    </source>
</evidence>